<evidence type="ECO:0008006" key="4">
    <source>
        <dbReference type="Google" id="ProtNLM"/>
    </source>
</evidence>
<accession>A0A1E7ETU5</accession>
<name>A0A1E7ETU5_9STRA</name>
<protein>
    <recommendedName>
        <fullName evidence="4">VOC domain-containing protein</fullName>
    </recommendedName>
</protein>
<dbReference type="PANTHER" id="PTHR40280">
    <property type="entry name" value="BLR6907 PROTEIN"/>
    <property type="match status" value="1"/>
</dbReference>
<organism evidence="2 3">
    <name type="scientific">Fragilariopsis cylindrus CCMP1102</name>
    <dbReference type="NCBI Taxonomy" id="635003"/>
    <lineage>
        <taxon>Eukaryota</taxon>
        <taxon>Sar</taxon>
        <taxon>Stramenopiles</taxon>
        <taxon>Ochrophyta</taxon>
        <taxon>Bacillariophyta</taxon>
        <taxon>Bacillariophyceae</taxon>
        <taxon>Bacillariophycidae</taxon>
        <taxon>Bacillariales</taxon>
        <taxon>Bacillariaceae</taxon>
        <taxon>Fragilariopsis</taxon>
    </lineage>
</organism>
<dbReference type="EMBL" id="KV784376">
    <property type="protein sequence ID" value="OEU09214.1"/>
    <property type="molecule type" value="Genomic_DNA"/>
</dbReference>
<evidence type="ECO:0000313" key="3">
    <source>
        <dbReference type="Proteomes" id="UP000095751"/>
    </source>
</evidence>
<feature type="region of interest" description="Disordered" evidence="1">
    <location>
        <begin position="77"/>
        <end position="113"/>
    </location>
</feature>
<keyword evidence="3" id="KW-1185">Reference proteome</keyword>
<dbReference type="InParanoid" id="A0A1E7ETU5"/>
<evidence type="ECO:0000256" key="1">
    <source>
        <dbReference type="SAM" id="MobiDB-lite"/>
    </source>
</evidence>
<gene>
    <name evidence="2" type="ORF">FRACYDRAFT_248548</name>
</gene>
<dbReference type="OrthoDB" id="410751at2759"/>
<dbReference type="Proteomes" id="UP000095751">
    <property type="component" value="Unassembled WGS sequence"/>
</dbReference>
<dbReference type="KEGG" id="fcy:FRACYDRAFT_248548"/>
<dbReference type="AlphaFoldDB" id="A0A1E7ETU5"/>
<dbReference type="PANTHER" id="PTHR40280:SF1">
    <property type="entry name" value="VOC DOMAIN-CONTAINING PROTEIN"/>
    <property type="match status" value="1"/>
</dbReference>
<reference evidence="2 3" key="1">
    <citation type="submission" date="2016-09" db="EMBL/GenBank/DDBJ databases">
        <title>Extensive genetic diversity and differential bi-allelic expression allows diatom success in the polar Southern Ocean.</title>
        <authorList>
            <consortium name="DOE Joint Genome Institute"/>
            <person name="Mock T."/>
            <person name="Otillar R.P."/>
            <person name="Strauss J."/>
            <person name="Dupont C."/>
            <person name="Frickenhaus S."/>
            <person name="Maumus F."/>
            <person name="Mcmullan M."/>
            <person name="Sanges R."/>
            <person name="Schmutz J."/>
            <person name="Toseland A."/>
            <person name="Valas R."/>
            <person name="Veluchamy A."/>
            <person name="Ward B.J."/>
            <person name="Allen A."/>
            <person name="Barry K."/>
            <person name="Falciatore A."/>
            <person name="Ferrante M."/>
            <person name="Fortunato A.E."/>
            <person name="Gloeckner G."/>
            <person name="Gruber A."/>
            <person name="Hipkin R."/>
            <person name="Janech M."/>
            <person name="Kroth P."/>
            <person name="Leese F."/>
            <person name="Lindquist E."/>
            <person name="Lyon B.R."/>
            <person name="Martin J."/>
            <person name="Mayer C."/>
            <person name="Parker M."/>
            <person name="Quesneville H."/>
            <person name="Raymond J."/>
            <person name="Uhlig C."/>
            <person name="Valentin K.U."/>
            <person name="Worden A.Z."/>
            <person name="Armbrust E.V."/>
            <person name="Bowler C."/>
            <person name="Green B."/>
            <person name="Moulton V."/>
            <person name="Van Oosterhout C."/>
            <person name="Grigoriev I."/>
        </authorList>
    </citation>
    <scope>NUCLEOTIDE SEQUENCE [LARGE SCALE GENOMIC DNA]</scope>
    <source>
        <strain evidence="2 3">CCMP1102</strain>
    </source>
</reference>
<evidence type="ECO:0000313" key="2">
    <source>
        <dbReference type="EMBL" id="OEU09214.1"/>
    </source>
</evidence>
<sequence length="162" mass="18447">MTITEENDEVALMVTDPWGTNFRIVEEYKRNERDNRGNQPGEQLEGIGISYLIIHGPINCNLDGISRSYRNILGAGLVEGGDEDDENNDDAHQEKDRKMKMKKDRQREKSSSTTTVGNYGIYISIYVADLPSCYQRANEIGVTYVNKRFSRQAYTIDDAIDQ</sequence>
<proteinExistence type="predicted"/>